<dbReference type="GO" id="GO:0006508">
    <property type="term" value="P:proteolysis"/>
    <property type="evidence" value="ECO:0007669"/>
    <property type="project" value="UniProtKB-KW"/>
</dbReference>
<organism evidence="7 8">
    <name type="scientific">Clostridium phage phiCD119 (strain Clostridium difficile/United States/Govind/2006)</name>
    <name type="common">Bacteriophage phiCD119</name>
    <dbReference type="NCBI Taxonomy" id="2883936"/>
    <lineage>
        <taxon>Viruses</taxon>
        <taxon>Duplodnaviria</taxon>
        <taxon>Heunggongvirae</taxon>
        <taxon>Uroviricota</taxon>
        <taxon>Caudoviricetes</taxon>
        <taxon>Lubbockvirus</taxon>
        <taxon>Lubbockvirus CD119</taxon>
    </lineage>
</organism>
<keyword evidence="8" id="KW-1185">Reference proteome</keyword>
<feature type="compositionally biased region" description="Basic and acidic residues" evidence="5">
    <location>
        <begin position="1"/>
        <end position="15"/>
    </location>
</feature>
<keyword evidence="3" id="KW-0378">Hydrolase</keyword>
<dbReference type="GO" id="GO:0001897">
    <property type="term" value="P:symbiont-mediated cytolysis of host cell"/>
    <property type="evidence" value="ECO:0007669"/>
    <property type="project" value="UniProtKB-ARBA"/>
</dbReference>
<organismHost>
    <name type="scientific">Clostridioides difficile</name>
    <name type="common">Peptoclostridium difficile</name>
    <dbReference type="NCBI Taxonomy" id="1496"/>
</organismHost>
<evidence type="ECO:0000313" key="8">
    <source>
        <dbReference type="Proteomes" id="UP000006649"/>
    </source>
</evidence>
<dbReference type="PANTHER" id="PTHR47053:SF1">
    <property type="entry name" value="MUREIN DD-ENDOPEPTIDASE MEPH-RELATED"/>
    <property type="match status" value="1"/>
</dbReference>
<protein>
    <recommendedName>
        <fullName evidence="6">NlpC/P60 domain-containing protein</fullName>
    </recommendedName>
</protein>
<dbReference type="InterPro" id="IPR059180">
    <property type="entry name" value="3D_YorM"/>
</dbReference>
<dbReference type="CDD" id="cd14667">
    <property type="entry name" value="3D_containing_proteins"/>
    <property type="match status" value="1"/>
</dbReference>
<dbReference type="MEROPS" id="C40.006"/>
<proteinExistence type="inferred from homology"/>
<dbReference type="InterPro" id="IPR051202">
    <property type="entry name" value="Peptidase_C40"/>
</dbReference>
<dbReference type="GeneID" id="3974498"/>
<name>Q24LH4_BPPCD</name>
<dbReference type="SUPFAM" id="SSF54001">
    <property type="entry name" value="Cysteine proteinases"/>
    <property type="match status" value="1"/>
</dbReference>
<dbReference type="InterPro" id="IPR000064">
    <property type="entry name" value="NLP_P60_dom"/>
</dbReference>
<dbReference type="Pfam" id="PF00877">
    <property type="entry name" value="NLPC_P60"/>
    <property type="match status" value="1"/>
</dbReference>
<keyword evidence="4" id="KW-0788">Thiol protease</keyword>
<dbReference type="GO" id="GO:0008234">
    <property type="term" value="F:cysteine-type peptidase activity"/>
    <property type="evidence" value="ECO:0007669"/>
    <property type="project" value="UniProtKB-KW"/>
</dbReference>
<evidence type="ECO:0000256" key="3">
    <source>
        <dbReference type="ARBA" id="ARBA00022801"/>
    </source>
</evidence>
<feature type="domain" description="NlpC/P60" evidence="6">
    <location>
        <begin position="139"/>
        <end position="207"/>
    </location>
</feature>
<evidence type="ECO:0000256" key="4">
    <source>
        <dbReference type="ARBA" id="ARBA00022807"/>
    </source>
</evidence>
<dbReference type="EMBL" id="AY855346">
    <property type="protein sequence ID" value="AAZ32271.1"/>
    <property type="molecule type" value="Genomic_DNA"/>
</dbReference>
<dbReference type="KEGG" id="vg:3974498"/>
<sequence length="207" mass="22495">MDEKTAGQDEQKEESSDLNGEGTLNGREVKAEFTAYYPSNNPMEGGYYQAMDGKRLVPSNNTCAAPSKLKFKTKIQAKCPGTKIDGKTYTVTDRGGAIGLKNGVYRIDILMSSEKECNDFGRRKGTIIIGDGTGYTNATGKAKELISIAKSKLGCKYVWGATGPNTFDCSGFTQWCYKKIGINIPRVSRGQGKAGKAVVKEVYNQEI</sequence>
<dbReference type="Proteomes" id="UP000006649">
    <property type="component" value="Segment"/>
</dbReference>
<dbReference type="PROSITE" id="PS51935">
    <property type="entry name" value="NLPC_P60"/>
    <property type="match status" value="1"/>
</dbReference>
<evidence type="ECO:0000256" key="5">
    <source>
        <dbReference type="SAM" id="MobiDB-lite"/>
    </source>
</evidence>
<dbReference type="Gene3D" id="3.90.1720.10">
    <property type="entry name" value="endopeptidase domain like (from Nostoc punctiforme)"/>
    <property type="match status" value="1"/>
</dbReference>
<evidence type="ECO:0000313" key="7">
    <source>
        <dbReference type="EMBL" id="AAZ32271.1"/>
    </source>
</evidence>
<reference evidence="7 8" key="1">
    <citation type="journal article" date="2006" name="J. Bacteriol.">
        <title>Genomic organization and molecular characterization of Clostridium difficile bacteriophage PhiCD119.</title>
        <authorList>
            <person name="Govind R."/>
            <person name="Fralick J.A."/>
            <person name="Rolfe R.D."/>
        </authorList>
    </citation>
    <scope>NUCLEOTIDE SEQUENCE</scope>
</reference>
<evidence type="ECO:0000259" key="6">
    <source>
        <dbReference type="PROSITE" id="PS51935"/>
    </source>
</evidence>
<dbReference type="InterPro" id="IPR038765">
    <property type="entry name" value="Papain-like_cys_pep_sf"/>
</dbReference>
<dbReference type="PANTHER" id="PTHR47053">
    <property type="entry name" value="MUREIN DD-ENDOPEPTIDASE MEPH-RELATED"/>
    <property type="match status" value="1"/>
</dbReference>
<comment type="similarity">
    <text evidence="1">Belongs to the peptidase C40 family.</text>
</comment>
<evidence type="ECO:0000256" key="1">
    <source>
        <dbReference type="ARBA" id="ARBA00007074"/>
    </source>
</evidence>
<dbReference type="RefSeq" id="YP_529575.1">
    <property type="nucleotide sequence ID" value="NC_007917.1"/>
</dbReference>
<accession>Q24LH4</accession>
<feature type="region of interest" description="Disordered" evidence="5">
    <location>
        <begin position="1"/>
        <end position="24"/>
    </location>
</feature>
<evidence type="ECO:0000256" key="2">
    <source>
        <dbReference type="ARBA" id="ARBA00022670"/>
    </source>
</evidence>
<keyword evidence="2" id="KW-0645">Protease</keyword>